<dbReference type="KEGG" id="ssin:G7078_04005"/>
<protein>
    <submittedName>
        <fullName evidence="3">Glutathione transferase GstA</fullName>
        <ecNumber evidence="3">2.5.1.18</ecNumber>
    </submittedName>
</protein>
<dbReference type="InterPro" id="IPR036249">
    <property type="entry name" value="Thioredoxin-like_sf"/>
</dbReference>
<dbReference type="CDD" id="cd03188">
    <property type="entry name" value="GST_C_Beta"/>
    <property type="match status" value="1"/>
</dbReference>
<dbReference type="PROSITE" id="PS50405">
    <property type="entry name" value="GST_CTER"/>
    <property type="match status" value="1"/>
</dbReference>
<organism evidence="3 4">
    <name type="scientific">Sphingomonas sinipercae</name>
    <dbReference type="NCBI Taxonomy" id="2714944"/>
    <lineage>
        <taxon>Bacteria</taxon>
        <taxon>Pseudomonadati</taxon>
        <taxon>Pseudomonadota</taxon>
        <taxon>Alphaproteobacteria</taxon>
        <taxon>Sphingomonadales</taxon>
        <taxon>Sphingomonadaceae</taxon>
        <taxon>Sphingomonas</taxon>
    </lineage>
</organism>
<dbReference type="PANTHER" id="PTHR44051">
    <property type="entry name" value="GLUTATHIONE S-TRANSFERASE-RELATED"/>
    <property type="match status" value="1"/>
</dbReference>
<dbReference type="SUPFAM" id="SSF47616">
    <property type="entry name" value="GST C-terminal domain-like"/>
    <property type="match status" value="1"/>
</dbReference>
<dbReference type="Pfam" id="PF00043">
    <property type="entry name" value="GST_C"/>
    <property type="match status" value="1"/>
</dbReference>
<dbReference type="Gene3D" id="3.40.30.10">
    <property type="entry name" value="Glutaredoxin"/>
    <property type="match status" value="1"/>
</dbReference>
<dbReference type="InterPro" id="IPR004046">
    <property type="entry name" value="GST_C"/>
</dbReference>
<dbReference type="EC" id="2.5.1.18" evidence="3"/>
<dbReference type="SUPFAM" id="SSF52833">
    <property type="entry name" value="Thioredoxin-like"/>
    <property type="match status" value="1"/>
</dbReference>
<dbReference type="Gene3D" id="1.20.1050.10">
    <property type="match status" value="1"/>
</dbReference>
<dbReference type="SFLD" id="SFLDG00358">
    <property type="entry name" value="Main_(cytGST)"/>
    <property type="match status" value="1"/>
</dbReference>
<keyword evidence="3" id="KW-0808">Transferase</keyword>
<dbReference type="Proteomes" id="UP000502502">
    <property type="component" value="Chromosome"/>
</dbReference>
<dbReference type="PANTHER" id="PTHR44051:SF8">
    <property type="entry name" value="GLUTATHIONE S-TRANSFERASE GSTA"/>
    <property type="match status" value="1"/>
</dbReference>
<dbReference type="SFLD" id="SFLDG01150">
    <property type="entry name" value="Main.1:_Beta-like"/>
    <property type="match status" value="1"/>
</dbReference>
<dbReference type="InterPro" id="IPR010987">
    <property type="entry name" value="Glutathione-S-Trfase_C-like"/>
</dbReference>
<dbReference type="RefSeq" id="WP_166093234.1">
    <property type="nucleotide sequence ID" value="NZ_CP049871.1"/>
</dbReference>
<reference evidence="3 4" key="1">
    <citation type="submission" date="2020-03" db="EMBL/GenBank/DDBJ databases">
        <title>Sphingomonas sp. nov., isolated from fish.</title>
        <authorList>
            <person name="Hyun D.-W."/>
            <person name="Bae J.-W."/>
        </authorList>
    </citation>
    <scope>NUCLEOTIDE SEQUENCE [LARGE SCALE GENOMIC DNA]</scope>
    <source>
        <strain evidence="3 4">HDW15C</strain>
    </source>
</reference>
<dbReference type="InterPro" id="IPR004045">
    <property type="entry name" value="Glutathione_S-Trfase_N"/>
</dbReference>
<sequence length="206" mass="23191">MKLYYSPGACSQAPHIILHETGLSHDAVRANLSDKTLEDGSDYTKINPKGSVPALELDNGEVLTENAVILQYLGDRSSFDLLPPFGEFRRYRVLEWLDYITTELHKNFAPIFKPDATEEVKAFARKTVSQRLDYVDAQLGEGPFLLGETLTLPDAYLFVISGWAEKMLDGLAKWPNIQAFRQRMLERPSVRTVLRSEGLLEEESAG</sequence>
<dbReference type="InterPro" id="IPR036282">
    <property type="entry name" value="Glutathione-S-Trfase_C_sf"/>
</dbReference>
<feature type="domain" description="GST C-terminal" evidence="2">
    <location>
        <begin position="86"/>
        <end position="206"/>
    </location>
</feature>
<keyword evidence="4" id="KW-1185">Reference proteome</keyword>
<dbReference type="Pfam" id="PF13409">
    <property type="entry name" value="GST_N_2"/>
    <property type="match status" value="1"/>
</dbReference>
<proteinExistence type="predicted"/>
<evidence type="ECO:0000313" key="4">
    <source>
        <dbReference type="Proteomes" id="UP000502502"/>
    </source>
</evidence>
<dbReference type="PROSITE" id="PS50404">
    <property type="entry name" value="GST_NTER"/>
    <property type="match status" value="1"/>
</dbReference>
<dbReference type="CDD" id="cd03057">
    <property type="entry name" value="GST_N_Beta"/>
    <property type="match status" value="1"/>
</dbReference>
<evidence type="ECO:0000313" key="3">
    <source>
        <dbReference type="EMBL" id="QIL02032.1"/>
    </source>
</evidence>
<dbReference type="GO" id="GO:0004364">
    <property type="term" value="F:glutathione transferase activity"/>
    <property type="evidence" value="ECO:0007669"/>
    <property type="project" value="UniProtKB-EC"/>
</dbReference>
<dbReference type="InterPro" id="IPR040079">
    <property type="entry name" value="Glutathione_S-Trfase"/>
</dbReference>
<feature type="domain" description="GST N-terminal" evidence="1">
    <location>
        <begin position="1"/>
        <end position="81"/>
    </location>
</feature>
<dbReference type="NCBIfam" id="NF007831">
    <property type="entry name" value="PRK10542.1"/>
    <property type="match status" value="1"/>
</dbReference>
<name>A0A6G7ZM79_9SPHN</name>
<dbReference type="EMBL" id="CP049871">
    <property type="protein sequence ID" value="QIL02032.1"/>
    <property type="molecule type" value="Genomic_DNA"/>
</dbReference>
<evidence type="ECO:0000259" key="1">
    <source>
        <dbReference type="PROSITE" id="PS50404"/>
    </source>
</evidence>
<evidence type="ECO:0000259" key="2">
    <source>
        <dbReference type="PROSITE" id="PS50405"/>
    </source>
</evidence>
<dbReference type="SFLD" id="SFLDS00019">
    <property type="entry name" value="Glutathione_Transferase_(cytos"/>
    <property type="match status" value="1"/>
</dbReference>
<gene>
    <name evidence="3" type="primary">gstA</name>
    <name evidence="3" type="ORF">G7078_04005</name>
</gene>
<accession>A0A6G7ZM79</accession>
<dbReference type="AlphaFoldDB" id="A0A6G7ZM79"/>